<dbReference type="CDD" id="cd06261">
    <property type="entry name" value="TM_PBP2"/>
    <property type="match status" value="2"/>
</dbReference>
<dbReference type="PANTHER" id="PTHR43496:SF1">
    <property type="entry name" value="POLYGALACTURONAN_RHAMNOGALACTURONAN TRANSPORT SYSTEM PERMEASE PROTEIN YTEP"/>
    <property type="match status" value="1"/>
</dbReference>
<keyword evidence="3 5" id="KW-1133">Transmembrane helix</keyword>
<reference evidence="7 8" key="1">
    <citation type="submission" date="2018-04" db="EMBL/GenBank/DDBJ databases">
        <authorList>
            <person name="Go L.Y."/>
            <person name="Mitchell J.A."/>
        </authorList>
    </citation>
    <scope>NUCLEOTIDE SEQUENCE [LARGE SCALE GENOMIC DNA]</scope>
    <source>
        <strain evidence="7">ULC066bin1</strain>
    </source>
</reference>
<feature type="transmembrane region" description="Helical" evidence="5">
    <location>
        <begin position="87"/>
        <end position="109"/>
    </location>
</feature>
<gene>
    <name evidence="7" type="ORF">DCF19_00185</name>
</gene>
<keyword evidence="4 5" id="KW-0472">Membrane</keyword>
<keyword evidence="5" id="KW-0813">Transport</keyword>
<comment type="subcellular location">
    <subcellularLocation>
        <location evidence="5">Cell membrane</location>
        <topology evidence="5">Multi-pass membrane protein</topology>
    </subcellularLocation>
    <subcellularLocation>
        <location evidence="1">Membrane</location>
        <topology evidence="1">Multi-pass membrane protein</topology>
    </subcellularLocation>
</comment>
<dbReference type="EMBL" id="QBML01000001">
    <property type="protein sequence ID" value="PZO44956.1"/>
    <property type="molecule type" value="Genomic_DNA"/>
</dbReference>
<feature type="transmembrane region" description="Helical" evidence="5">
    <location>
        <begin position="314"/>
        <end position="340"/>
    </location>
</feature>
<feature type="transmembrane region" description="Helical" evidence="5">
    <location>
        <begin position="513"/>
        <end position="532"/>
    </location>
</feature>
<evidence type="ECO:0000256" key="3">
    <source>
        <dbReference type="ARBA" id="ARBA00022989"/>
    </source>
</evidence>
<accession>A0A2W4WJB3</accession>
<comment type="caution">
    <text evidence="7">The sequence shown here is derived from an EMBL/GenBank/DDBJ whole genome shotgun (WGS) entry which is preliminary data.</text>
</comment>
<sequence length="590" mass="65129">MTLVPSKKNIFSFQSQSQVEQIATKEDWILRVAIALSTLWLLVGVLLPLYPMLIRSFQDTEGQWIGLTNYVRYFQTPALSVSIFNTFYIAIASSAISVVLGFIYAYALTRTAMFGKPIFRILGLLPLFIPPLAHSIGLVYLFGNKGLVTTGFLSLLPSWNIDLYGSHGIIIGEVLYCFPQAVILMMTALNITDARLYEAAAALRTPAHRVFFTVTLPSVKYGLMSAIFVCFTLAFTDFGVPKVVGGSFNVLATDIYKQVIGQQNFSMGATIGVFLLLPTAIAYILDRLFQGRQSALVSSRSVPFQPSPNLKLDWLMFCFCSFIASFILLVFGTIILASLVKVWPYNFELTTKHYDFNAVGGGGLDAYWNSIQVSLYTAVFGTIAVFLGAYLVEKGKAFKAMRSFNYFLSTIPLALPGLVLGLSYVFFFNKPLWNIPYTNLALVNPFNGLYGTIALLVICNIVHFYTVGFLTASTALKQIDPEFELVSASMGVPFYKTFWRVTIPLTIPAILELGSYFFVNSMVTISAIIFLYPPNAPLAAVAIVNMDDAGDVAPAAAMSTALVLTSIGVKILYWLLTKGLSKRTQTWLKR</sequence>
<dbReference type="SUPFAM" id="SSF161098">
    <property type="entry name" value="MetI-like"/>
    <property type="match status" value="2"/>
</dbReference>
<evidence type="ECO:0000259" key="6">
    <source>
        <dbReference type="PROSITE" id="PS50928"/>
    </source>
</evidence>
<evidence type="ECO:0000256" key="2">
    <source>
        <dbReference type="ARBA" id="ARBA00022692"/>
    </source>
</evidence>
<dbReference type="AlphaFoldDB" id="A0A2W4WJB3"/>
<feature type="transmembrane region" description="Helical" evidence="5">
    <location>
        <begin position="121"/>
        <end position="143"/>
    </location>
</feature>
<keyword evidence="2 5" id="KW-0812">Transmembrane</keyword>
<feature type="transmembrane region" description="Helical" evidence="5">
    <location>
        <begin position="265"/>
        <end position="285"/>
    </location>
</feature>
<evidence type="ECO:0000256" key="5">
    <source>
        <dbReference type="RuleBase" id="RU363032"/>
    </source>
</evidence>
<evidence type="ECO:0000256" key="1">
    <source>
        <dbReference type="ARBA" id="ARBA00004141"/>
    </source>
</evidence>
<reference evidence="7 8" key="2">
    <citation type="submission" date="2018-06" db="EMBL/GenBank/DDBJ databases">
        <title>Metagenomic assembly of (sub)arctic Cyanobacteria and their associated microbiome from non-axenic cultures.</title>
        <authorList>
            <person name="Baurain D."/>
        </authorList>
    </citation>
    <scope>NUCLEOTIDE SEQUENCE [LARGE SCALE GENOMIC DNA]</scope>
    <source>
        <strain evidence="7">ULC066bin1</strain>
    </source>
</reference>
<organism evidence="7 8">
    <name type="scientific">Pseudanabaena frigida</name>
    <dbReference type="NCBI Taxonomy" id="945775"/>
    <lineage>
        <taxon>Bacteria</taxon>
        <taxon>Bacillati</taxon>
        <taxon>Cyanobacteriota</taxon>
        <taxon>Cyanophyceae</taxon>
        <taxon>Pseudanabaenales</taxon>
        <taxon>Pseudanabaenaceae</taxon>
        <taxon>Pseudanabaena</taxon>
    </lineage>
</organism>
<dbReference type="PROSITE" id="PS50928">
    <property type="entry name" value="ABC_TM1"/>
    <property type="match status" value="2"/>
</dbReference>
<dbReference type="PANTHER" id="PTHR43496">
    <property type="entry name" value="PROTEIN LPLB"/>
    <property type="match status" value="1"/>
</dbReference>
<dbReference type="NCBIfam" id="TIGR03262">
    <property type="entry name" value="PhnU2"/>
    <property type="match status" value="1"/>
</dbReference>
<dbReference type="InterPro" id="IPR000515">
    <property type="entry name" value="MetI-like"/>
</dbReference>
<protein>
    <submittedName>
        <fullName evidence="7">Putative 2-aminoethylphosphonate ABC transporter permease subunit</fullName>
    </submittedName>
</protein>
<dbReference type="InterPro" id="IPR035906">
    <property type="entry name" value="MetI-like_sf"/>
</dbReference>
<feature type="transmembrane region" description="Helical" evidence="5">
    <location>
        <begin position="28"/>
        <end position="50"/>
    </location>
</feature>
<name>A0A2W4WJB3_9CYAN</name>
<proteinExistence type="inferred from homology"/>
<evidence type="ECO:0000256" key="4">
    <source>
        <dbReference type="ARBA" id="ARBA00023136"/>
    </source>
</evidence>
<evidence type="ECO:0000313" key="7">
    <source>
        <dbReference type="EMBL" id="PZO44956.1"/>
    </source>
</evidence>
<evidence type="ECO:0000313" key="8">
    <source>
        <dbReference type="Proteomes" id="UP000249467"/>
    </source>
</evidence>
<dbReference type="Proteomes" id="UP000249467">
    <property type="component" value="Unassembled WGS sequence"/>
</dbReference>
<feature type="domain" description="ABC transmembrane type-1" evidence="6">
    <location>
        <begin position="83"/>
        <end position="286"/>
    </location>
</feature>
<feature type="transmembrane region" description="Helical" evidence="5">
    <location>
        <begin position="163"/>
        <end position="189"/>
    </location>
</feature>
<feature type="transmembrane region" description="Helical" evidence="5">
    <location>
        <begin position="448"/>
        <end position="470"/>
    </location>
</feature>
<feature type="transmembrane region" description="Helical" evidence="5">
    <location>
        <begin position="373"/>
        <end position="392"/>
    </location>
</feature>
<dbReference type="Pfam" id="PF00528">
    <property type="entry name" value="BPD_transp_1"/>
    <property type="match status" value="2"/>
</dbReference>
<dbReference type="InterPro" id="IPR017664">
    <property type="entry name" value="AminoethylPonate_ABC_perm-1"/>
</dbReference>
<dbReference type="GO" id="GO:0005886">
    <property type="term" value="C:plasma membrane"/>
    <property type="evidence" value="ECO:0007669"/>
    <property type="project" value="UniProtKB-SubCell"/>
</dbReference>
<comment type="similarity">
    <text evidence="5">Belongs to the binding-protein-dependent transport system permease family.</text>
</comment>
<feature type="transmembrane region" description="Helical" evidence="5">
    <location>
        <begin position="552"/>
        <end position="576"/>
    </location>
</feature>
<dbReference type="Gene3D" id="1.10.3720.10">
    <property type="entry name" value="MetI-like"/>
    <property type="match status" value="2"/>
</dbReference>
<feature type="transmembrane region" description="Helical" evidence="5">
    <location>
        <begin position="210"/>
        <end position="235"/>
    </location>
</feature>
<feature type="domain" description="ABC transmembrane type-1" evidence="6">
    <location>
        <begin position="367"/>
        <end position="573"/>
    </location>
</feature>
<dbReference type="GO" id="GO:0055085">
    <property type="term" value="P:transmembrane transport"/>
    <property type="evidence" value="ECO:0007669"/>
    <property type="project" value="InterPro"/>
</dbReference>
<feature type="transmembrane region" description="Helical" evidence="5">
    <location>
        <begin position="404"/>
        <end position="428"/>
    </location>
</feature>